<evidence type="ECO:0000313" key="1">
    <source>
        <dbReference type="EMBL" id="CAG7724060.1"/>
    </source>
</evidence>
<sequence length="37" mass="4201">WISFIPKIVSTEISKFGFFYRTDALAPPHKTSSLITT</sequence>
<comment type="caution">
    <text evidence="1">The sequence shown here is derived from an EMBL/GenBank/DDBJ whole genome shotgun (WGS) entry which is preliminary data.</text>
</comment>
<dbReference type="EMBL" id="CAJVCH010105378">
    <property type="protein sequence ID" value="CAG7724060.1"/>
    <property type="molecule type" value="Genomic_DNA"/>
</dbReference>
<keyword evidence="2" id="KW-1185">Reference proteome</keyword>
<protein>
    <submittedName>
        <fullName evidence="1">Uncharacterized protein</fullName>
    </submittedName>
</protein>
<reference evidence="1" key="1">
    <citation type="submission" date="2021-06" db="EMBL/GenBank/DDBJ databases">
        <authorList>
            <person name="Hodson N. C."/>
            <person name="Mongue J. A."/>
            <person name="Jaron S. K."/>
        </authorList>
    </citation>
    <scope>NUCLEOTIDE SEQUENCE</scope>
</reference>
<organism evidence="1 2">
    <name type="scientific">Allacma fusca</name>
    <dbReference type="NCBI Taxonomy" id="39272"/>
    <lineage>
        <taxon>Eukaryota</taxon>
        <taxon>Metazoa</taxon>
        <taxon>Ecdysozoa</taxon>
        <taxon>Arthropoda</taxon>
        <taxon>Hexapoda</taxon>
        <taxon>Collembola</taxon>
        <taxon>Symphypleona</taxon>
        <taxon>Sminthuridae</taxon>
        <taxon>Allacma</taxon>
    </lineage>
</organism>
<dbReference type="Proteomes" id="UP000708208">
    <property type="component" value="Unassembled WGS sequence"/>
</dbReference>
<name>A0A8J2KBK6_9HEXA</name>
<feature type="non-terminal residue" evidence="1">
    <location>
        <position position="37"/>
    </location>
</feature>
<evidence type="ECO:0000313" key="2">
    <source>
        <dbReference type="Proteomes" id="UP000708208"/>
    </source>
</evidence>
<gene>
    <name evidence="1" type="ORF">AFUS01_LOCUS13103</name>
</gene>
<proteinExistence type="predicted"/>
<dbReference type="AlphaFoldDB" id="A0A8J2KBK6"/>
<accession>A0A8J2KBK6</accession>